<dbReference type="EMBL" id="CAJOBJ010204179">
    <property type="protein sequence ID" value="CAF4992038.1"/>
    <property type="molecule type" value="Genomic_DNA"/>
</dbReference>
<reference evidence="1" key="1">
    <citation type="submission" date="2021-02" db="EMBL/GenBank/DDBJ databases">
        <authorList>
            <person name="Nowell W R."/>
        </authorList>
    </citation>
    <scope>NUCLEOTIDE SEQUENCE</scope>
</reference>
<sequence>DWLGQSYNDLKAFVHQHPHFSEPNDFVGVKFENALHELQRYLTDLRRVFQTVFRRSPDSYLEVRSTNEILSLQISISFV</sequence>
<dbReference type="AlphaFoldDB" id="A0A8S3DPN4"/>
<organism evidence="1 2">
    <name type="scientific">Rotaria magnacalcarata</name>
    <dbReference type="NCBI Taxonomy" id="392030"/>
    <lineage>
        <taxon>Eukaryota</taxon>
        <taxon>Metazoa</taxon>
        <taxon>Spiralia</taxon>
        <taxon>Gnathifera</taxon>
        <taxon>Rotifera</taxon>
        <taxon>Eurotatoria</taxon>
        <taxon>Bdelloidea</taxon>
        <taxon>Philodinida</taxon>
        <taxon>Philodinidae</taxon>
        <taxon>Rotaria</taxon>
    </lineage>
</organism>
<dbReference type="Proteomes" id="UP000681720">
    <property type="component" value="Unassembled WGS sequence"/>
</dbReference>
<comment type="caution">
    <text evidence="1">The sequence shown here is derived from an EMBL/GenBank/DDBJ whole genome shotgun (WGS) entry which is preliminary data.</text>
</comment>
<evidence type="ECO:0000313" key="1">
    <source>
        <dbReference type="EMBL" id="CAF4992038.1"/>
    </source>
</evidence>
<protein>
    <submittedName>
        <fullName evidence="1">Uncharacterized protein</fullName>
    </submittedName>
</protein>
<proteinExistence type="predicted"/>
<feature type="non-terminal residue" evidence="1">
    <location>
        <position position="1"/>
    </location>
</feature>
<evidence type="ECO:0000313" key="2">
    <source>
        <dbReference type="Proteomes" id="UP000681720"/>
    </source>
</evidence>
<name>A0A8S3DPN4_9BILA</name>
<gene>
    <name evidence="1" type="ORF">GIL414_LOCUS56692</name>
</gene>
<accession>A0A8S3DPN4</accession>